<evidence type="ECO:0000256" key="4">
    <source>
        <dbReference type="ARBA" id="ARBA00022777"/>
    </source>
</evidence>
<sequence length="718" mass="82718">MAKKFSKNSYFKNRELSWIDFNGRVLEEARDADNPLLERINFLGITQSNVDEFFMVRVASLNKLVSVKINDTDPSGMTPKEQIDAINEKEHDMVEKRYSTLNRSLLPLLEKNDIFLLKPTDLNEEQQDFIKNYFEDELYPVLTPMADDSSRPFPFISNNSLNLAIMLKNAENTGKLFATLRIPDVFSRIVRLPGENNDFILIEDIIKEYIGQLFIGFSVEETAVFRVIRDMDLDVAEKDSSDLLRAVQNQLKEREHGGVVRLEIENTIGDVLKKRLIKTLKVDKTAIYLINGPIDLTFLKKLPRLVSGHDDLKYPAFKKHLDPSLSMNENIFDSIRKKDYLLQHPYDSFDAVTNFIHQAATDPNVLGIKMTLYRVSGNSPIIKYLGMAAESGKQVTVLVEVKARFDEENNVRWAKHLEKMGCHVIYGLIGLKTHSKIALVIRRDDDGIRRYLHLGTGNYNDVTANFYTDMGLLTCNRDMGIDASNLFNMLSGFSKPPYFHLLRNSPNNIRKFINEKIDDEIDAARNGRPAFIKMKMNSLSDPQIIEKLYEASSFGVKIQLIIRGICCLKNDIPGISENIEVHSIVGRFLEHSRIYYFYNNRNEDIYLSSADMMTRNLNRRVELLFPLIQSDTKKRAIAIYNEMWEDNIKTRILHGDKFSRIDRRGLIPNNSQERFIQDAEQKNARLKKMKKEALNGQNAFQPMTKHEAGLPFESEEDD</sequence>
<dbReference type="GO" id="GO:0006799">
    <property type="term" value="P:polyphosphate biosynthetic process"/>
    <property type="evidence" value="ECO:0007669"/>
    <property type="project" value="UniProtKB-UniRule"/>
</dbReference>
<proteinExistence type="inferred from homology"/>
<dbReference type="HAMAP" id="MF_00347">
    <property type="entry name" value="Polyphosphate_kinase"/>
    <property type="match status" value="1"/>
</dbReference>
<dbReference type="SUPFAM" id="SSF56024">
    <property type="entry name" value="Phospholipase D/nuclease"/>
    <property type="match status" value="2"/>
</dbReference>
<dbReference type="NCBIfam" id="NF003918">
    <property type="entry name" value="PRK05443.1-2"/>
    <property type="match status" value="1"/>
</dbReference>
<keyword evidence="1 6" id="KW-0597">Phosphoprotein</keyword>
<feature type="domain" description="Polyphosphate kinase C-terminal" evidence="11">
    <location>
        <begin position="505"/>
        <end position="662"/>
    </location>
</feature>
<evidence type="ECO:0000259" key="12">
    <source>
        <dbReference type="Pfam" id="PF17941"/>
    </source>
</evidence>
<keyword evidence="2 6" id="KW-0808">Transferase</keyword>
<keyword evidence="4 6" id="KW-0418">Kinase</keyword>
<dbReference type="RefSeq" id="WP_046922058.1">
    <property type="nucleotide sequence ID" value="NZ_AYYL01000003.1"/>
</dbReference>
<dbReference type="Pfam" id="PF13089">
    <property type="entry name" value="PP_kinase_N"/>
    <property type="match status" value="1"/>
</dbReference>
<dbReference type="CDD" id="cd09168">
    <property type="entry name" value="PLDc_PaPPK1_C2_like"/>
    <property type="match status" value="1"/>
</dbReference>
<reference evidence="14" key="1">
    <citation type="submission" date="2016-10" db="EMBL/GenBank/DDBJ databases">
        <authorList>
            <person name="Varghese N."/>
            <person name="Submissions S."/>
        </authorList>
    </citation>
    <scope>NUCLEOTIDE SEQUENCE [LARGE SCALE GENOMIC DNA]</scope>
    <source>
        <strain evidence="14">DSM 20403</strain>
    </source>
</reference>
<comment type="catalytic activity">
    <reaction evidence="6 7">
        <text>[phosphate](n) + ATP = [phosphate](n+1) + ADP</text>
        <dbReference type="Rhea" id="RHEA:19573"/>
        <dbReference type="Rhea" id="RHEA-COMP:9859"/>
        <dbReference type="Rhea" id="RHEA-COMP:14280"/>
        <dbReference type="ChEBI" id="CHEBI:16838"/>
        <dbReference type="ChEBI" id="CHEBI:30616"/>
        <dbReference type="ChEBI" id="CHEBI:456216"/>
        <dbReference type="EC" id="2.7.4.1"/>
    </reaction>
</comment>
<dbReference type="Pfam" id="PF02503">
    <property type="entry name" value="PP_kinase"/>
    <property type="match status" value="1"/>
</dbReference>
<comment type="PTM">
    <text evidence="6 7">An intermediate of this reaction is the autophosphorylated ppk in which a phosphate is covalently linked to a histidine residue through a N-P bond.</text>
</comment>
<keyword evidence="6" id="KW-0460">Magnesium</keyword>
<dbReference type="InterPro" id="IPR024953">
    <property type="entry name" value="PP_kinase_middle"/>
</dbReference>
<feature type="domain" description="Polyphosphate kinase N-terminal" evidence="10">
    <location>
        <begin position="11"/>
        <end position="116"/>
    </location>
</feature>
<comment type="function">
    <text evidence="6 7">Catalyzes the reversible transfer of the terminal phosphate of ATP to form a long-chain polyphosphate (polyP).</text>
</comment>
<feature type="binding site" evidence="6">
    <location>
        <position position="49"/>
    </location>
    <ligand>
        <name>ATP</name>
        <dbReference type="ChEBI" id="CHEBI:30616"/>
    </ligand>
</feature>
<evidence type="ECO:0000259" key="9">
    <source>
        <dbReference type="Pfam" id="PF02503"/>
    </source>
</evidence>
<evidence type="ECO:0000256" key="8">
    <source>
        <dbReference type="SAM" id="MobiDB-lite"/>
    </source>
</evidence>
<keyword evidence="6" id="KW-0479">Metal-binding</keyword>
<dbReference type="InterPro" id="IPR025198">
    <property type="entry name" value="PPK_N_dom"/>
</dbReference>
<dbReference type="GO" id="GO:0008976">
    <property type="term" value="F:polyphosphate kinase activity"/>
    <property type="evidence" value="ECO:0007669"/>
    <property type="project" value="UniProtKB-UniRule"/>
</dbReference>
<dbReference type="InterPro" id="IPR003414">
    <property type="entry name" value="PP_kinase"/>
</dbReference>
<evidence type="ECO:0000256" key="6">
    <source>
        <dbReference type="HAMAP-Rule" id="MF_00347"/>
    </source>
</evidence>
<dbReference type="InterPro" id="IPR025200">
    <property type="entry name" value="PPK_C_dom2"/>
</dbReference>
<dbReference type="NCBIfam" id="NF003921">
    <property type="entry name" value="PRK05443.2-2"/>
    <property type="match status" value="1"/>
</dbReference>
<feature type="binding site" evidence="6">
    <location>
        <position position="404"/>
    </location>
    <ligand>
        <name>Mg(2+)</name>
        <dbReference type="ChEBI" id="CHEBI:18420"/>
    </ligand>
</feature>
<dbReference type="Proteomes" id="UP000182635">
    <property type="component" value="Unassembled WGS sequence"/>
</dbReference>
<dbReference type="SUPFAM" id="SSF140356">
    <property type="entry name" value="PPK N-terminal domain-like"/>
    <property type="match status" value="1"/>
</dbReference>
<dbReference type="GO" id="GO:0005524">
    <property type="term" value="F:ATP binding"/>
    <property type="evidence" value="ECO:0007669"/>
    <property type="project" value="UniProtKB-KW"/>
</dbReference>
<dbReference type="EMBL" id="FOPI01000008">
    <property type="protein sequence ID" value="SFG26124.1"/>
    <property type="molecule type" value="Genomic_DNA"/>
</dbReference>
<name>A0A1I2QCR9_9LACO</name>
<evidence type="ECO:0000256" key="7">
    <source>
        <dbReference type="RuleBase" id="RU003800"/>
    </source>
</evidence>
<feature type="active site" description="Phosphohistidine intermediate" evidence="6">
    <location>
        <position position="434"/>
    </location>
</feature>
<keyword evidence="3 6" id="KW-0547">Nucleotide-binding</keyword>
<feature type="binding site" evidence="6">
    <location>
        <position position="467"/>
    </location>
    <ligand>
        <name>ATP</name>
        <dbReference type="ChEBI" id="CHEBI:30616"/>
    </ligand>
</feature>
<evidence type="ECO:0000256" key="2">
    <source>
        <dbReference type="ARBA" id="ARBA00022679"/>
    </source>
</evidence>
<gene>
    <name evidence="6" type="primary">ppk</name>
    <name evidence="13" type="ORF">SAMN02910432_00595</name>
</gene>
<dbReference type="InterPro" id="IPR036832">
    <property type="entry name" value="PPK_N_dom_sf"/>
</dbReference>
<evidence type="ECO:0000313" key="13">
    <source>
        <dbReference type="EMBL" id="SFG26124.1"/>
    </source>
</evidence>
<dbReference type="AlphaFoldDB" id="A0A1I2QCR9"/>
<dbReference type="Gene3D" id="3.30.870.10">
    <property type="entry name" value="Endonuclease Chain A"/>
    <property type="match status" value="2"/>
</dbReference>
<evidence type="ECO:0000313" key="14">
    <source>
        <dbReference type="Proteomes" id="UP000182635"/>
    </source>
</evidence>
<evidence type="ECO:0000256" key="3">
    <source>
        <dbReference type="ARBA" id="ARBA00022741"/>
    </source>
</evidence>
<feature type="domain" description="Polyphosphate kinase middle" evidence="9">
    <location>
        <begin position="125"/>
        <end position="302"/>
    </location>
</feature>
<dbReference type="InterPro" id="IPR041108">
    <property type="entry name" value="PP_kinase_C_1"/>
</dbReference>
<protein>
    <recommendedName>
        <fullName evidence="6 7">Polyphosphate kinase</fullName>
        <ecNumber evidence="6 7">2.7.4.1</ecNumber>
    </recommendedName>
    <alternativeName>
        <fullName evidence="6">ATP-polyphosphate phosphotransferase</fullName>
    </alternativeName>
    <alternativeName>
        <fullName evidence="6">Polyphosphoric acid kinase</fullName>
    </alternativeName>
</protein>
<feature type="region of interest" description="Disordered" evidence="8">
    <location>
        <begin position="695"/>
        <end position="718"/>
    </location>
</feature>
<dbReference type="Gene3D" id="3.30.1840.10">
    <property type="entry name" value="Polyphosphate kinase middle domain"/>
    <property type="match status" value="1"/>
</dbReference>
<accession>A0A1I2QCR9</accession>
<dbReference type="NCBIfam" id="TIGR03705">
    <property type="entry name" value="poly_P_kin"/>
    <property type="match status" value="1"/>
</dbReference>
<feature type="domain" description="Polyphosphate kinase C-terminal" evidence="12">
    <location>
        <begin position="330"/>
        <end position="495"/>
    </location>
</feature>
<dbReference type="GO" id="GO:0009358">
    <property type="term" value="C:polyphosphate kinase complex"/>
    <property type="evidence" value="ECO:0007669"/>
    <property type="project" value="InterPro"/>
</dbReference>
<dbReference type="PIRSF" id="PIRSF015589">
    <property type="entry name" value="PP_kinase"/>
    <property type="match status" value="1"/>
</dbReference>
<dbReference type="NCBIfam" id="NF003920">
    <property type="entry name" value="PRK05443.2-1"/>
    <property type="match status" value="1"/>
</dbReference>
<feature type="binding site" evidence="6">
    <location>
        <position position="591"/>
    </location>
    <ligand>
        <name>ATP</name>
        <dbReference type="ChEBI" id="CHEBI:30616"/>
    </ligand>
</feature>
<dbReference type="Gene3D" id="1.20.58.310">
    <property type="entry name" value="Polyphosphate kinase N-terminal domain"/>
    <property type="match status" value="1"/>
</dbReference>
<evidence type="ECO:0000256" key="5">
    <source>
        <dbReference type="ARBA" id="ARBA00022840"/>
    </source>
</evidence>
<dbReference type="SUPFAM" id="SSF143724">
    <property type="entry name" value="PHP14-like"/>
    <property type="match status" value="1"/>
</dbReference>
<dbReference type="Pfam" id="PF17941">
    <property type="entry name" value="PP_kinase_C_1"/>
    <property type="match status" value="1"/>
</dbReference>
<dbReference type="Pfam" id="PF13090">
    <property type="entry name" value="PP_kinase_C"/>
    <property type="match status" value="1"/>
</dbReference>
<comment type="similarity">
    <text evidence="6 7">Belongs to the polyphosphate kinase 1 (PPK1) family.</text>
</comment>
<feature type="binding site" evidence="6">
    <location>
        <position position="563"/>
    </location>
    <ligand>
        <name>ATP</name>
        <dbReference type="ChEBI" id="CHEBI:30616"/>
    </ligand>
</feature>
<dbReference type="NCBIfam" id="NF003917">
    <property type="entry name" value="PRK05443.1-1"/>
    <property type="match status" value="1"/>
</dbReference>
<dbReference type="InterPro" id="IPR036830">
    <property type="entry name" value="PP_kinase_middle_dom_sf"/>
</dbReference>
<keyword evidence="5 6" id="KW-0067">ATP-binding</keyword>
<dbReference type="CDD" id="cd09165">
    <property type="entry name" value="PLDc_PaPPK1_C1_like"/>
    <property type="match status" value="1"/>
</dbReference>
<comment type="cofactor">
    <cofactor evidence="6">
        <name>Mg(2+)</name>
        <dbReference type="ChEBI" id="CHEBI:18420"/>
    </cofactor>
</comment>
<feature type="binding site" evidence="6">
    <location>
        <position position="374"/>
    </location>
    <ligand>
        <name>Mg(2+)</name>
        <dbReference type="ChEBI" id="CHEBI:18420"/>
    </ligand>
</feature>
<dbReference type="EC" id="2.7.4.1" evidence="6 7"/>
<evidence type="ECO:0000256" key="1">
    <source>
        <dbReference type="ARBA" id="ARBA00022553"/>
    </source>
</evidence>
<organism evidence="13 14">
    <name type="scientific">Ligilactobacillus ruminis DSM 20403 = NBRC 102161</name>
    <dbReference type="NCBI Taxonomy" id="1423798"/>
    <lineage>
        <taxon>Bacteria</taxon>
        <taxon>Bacillati</taxon>
        <taxon>Bacillota</taxon>
        <taxon>Bacilli</taxon>
        <taxon>Lactobacillales</taxon>
        <taxon>Lactobacillaceae</taxon>
        <taxon>Ligilactobacillus</taxon>
    </lineage>
</organism>
<dbReference type="PANTHER" id="PTHR30218:SF0">
    <property type="entry name" value="POLYPHOSPHATE KINASE"/>
    <property type="match status" value="1"/>
</dbReference>
<evidence type="ECO:0000259" key="11">
    <source>
        <dbReference type="Pfam" id="PF13090"/>
    </source>
</evidence>
<evidence type="ECO:0000259" key="10">
    <source>
        <dbReference type="Pfam" id="PF13089"/>
    </source>
</evidence>
<dbReference type="GO" id="GO:0046872">
    <property type="term" value="F:metal ion binding"/>
    <property type="evidence" value="ECO:0007669"/>
    <property type="project" value="UniProtKB-KW"/>
</dbReference>
<dbReference type="OrthoDB" id="9761456at2"/>
<dbReference type="PANTHER" id="PTHR30218">
    <property type="entry name" value="POLYPHOSPHATE KINASE"/>
    <property type="match status" value="1"/>
</dbReference>